<evidence type="ECO:0000256" key="1">
    <source>
        <dbReference type="SAM" id="MobiDB-lite"/>
    </source>
</evidence>
<reference evidence="3 4" key="1">
    <citation type="submission" date="2015-02" db="EMBL/GenBank/DDBJ databases">
        <title>Draft genome sequence of Aspergillus parasiticus SU-1.</title>
        <authorList>
            <person name="Yu J."/>
            <person name="Fedorova N."/>
            <person name="Yin Y."/>
            <person name="Losada L."/>
            <person name="Zafar N."/>
            <person name="Taujale R."/>
            <person name="Ehrlich K.C."/>
            <person name="Bhatnagar D."/>
            <person name="Cleveland T.E."/>
            <person name="Bennett J.W."/>
            <person name="Nierman W.C."/>
        </authorList>
    </citation>
    <scope>NUCLEOTIDE SEQUENCE [LARGE SCALE GENOMIC DNA]</scope>
    <source>
        <strain evidence="4">ATCC 56775 / NRRL 5862 / SRRC 143 / SU-1</strain>
    </source>
</reference>
<evidence type="ECO:0000313" key="3">
    <source>
        <dbReference type="EMBL" id="KJK62318.1"/>
    </source>
</evidence>
<organism evidence="3 4">
    <name type="scientific">Aspergillus parasiticus (strain ATCC 56775 / NRRL 5862 / SRRC 143 / SU-1)</name>
    <dbReference type="NCBI Taxonomy" id="1403190"/>
    <lineage>
        <taxon>Eukaryota</taxon>
        <taxon>Fungi</taxon>
        <taxon>Dikarya</taxon>
        <taxon>Ascomycota</taxon>
        <taxon>Pezizomycotina</taxon>
        <taxon>Eurotiomycetes</taxon>
        <taxon>Eurotiomycetidae</taxon>
        <taxon>Eurotiales</taxon>
        <taxon>Aspergillaceae</taxon>
        <taxon>Aspergillus</taxon>
        <taxon>Aspergillus subgen. Circumdati</taxon>
    </lineage>
</organism>
<dbReference type="AlphaFoldDB" id="A0A0F0I8K0"/>
<keyword evidence="2" id="KW-0732">Signal</keyword>
<gene>
    <name evidence="3" type="ORF">P875_00095503</name>
</gene>
<dbReference type="Proteomes" id="UP000033540">
    <property type="component" value="Unassembled WGS sequence"/>
</dbReference>
<proteinExistence type="predicted"/>
<feature type="compositionally biased region" description="Polar residues" evidence="1">
    <location>
        <begin position="121"/>
        <end position="137"/>
    </location>
</feature>
<feature type="signal peptide" evidence="2">
    <location>
        <begin position="1"/>
        <end position="17"/>
    </location>
</feature>
<comment type="caution">
    <text evidence="3">The sequence shown here is derived from an EMBL/GenBank/DDBJ whole genome shotgun (WGS) entry which is preliminary data.</text>
</comment>
<feature type="region of interest" description="Disordered" evidence="1">
    <location>
        <begin position="121"/>
        <end position="155"/>
    </location>
</feature>
<evidence type="ECO:0000313" key="4">
    <source>
        <dbReference type="Proteomes" id="UP000033540"/>
    </source>
</evidence>
<evidence type="ECO:0000256" key="2">
    <source>
        <dbReference type="SAM" id="SignalP"/>
    </source>
</evidence>
<feature type="chain" id="PRO_5002442956" evidence="2">
    <location>
        <begin position="18"/>
        <end position="211"/>
    </location>
</feature>
<accession>A0A0F0I8K0</accession>
<dbReference type="EMBL" id="JZEE01000625">
    <property type="protein sequence ID" value="KJK62318.1"/>
    <property type="molecule type" value="Genomic_DNA"/>
</dbReference>
<protein>
    <submittedName>
        <fullName evidence="3">Uncharacterized protein</fullName>
    </submittedName>
</protein>
<dbReference type="OrthoDB" id="5419608at2759"/>
<name>A0A0F0I8K0_ASPPU</name>
<feature type="compositionally biased region" description="Low complexity" evidence="1">
    <location>
        <begin position="139"/>
        <end position="155"/>
    </location>
</feature>
<sequence length="211" mass="21305">MQFKTLPFLILAATALAAPEAQPGDTDSAQSYIDQLESLATQTDMPEGMPTNMPSINTPPPSIMSVLMTAVPGSLLQDMGNAASRSSFASEISAGHYPDWYKSLPGDVKTYISTAYQTDAQATGAQKTGDSTATSGPKATGTSGSDSKSSTSEAGAAPTGAVAVGLAGAAGILGLAIALGAIEQTREEIGAVTLHVGDGETADSFLDDVET</sequence>